<dbReference type="CDD" id="cd13578">
    <property type="entry name" value="PBP2_Bug27"/>
    <property type="match status" value="1"/>
</dbReference>
<proteinExistence type="inferred from homology"/>
<evidence type="ECO:0000313" key="3">
    <source>
        <dbReference type="EMBL" id="MBL0426866.1"/>
    </source>
</evidence>
<feature type="chain" id="PRO_5047250311" evidence="2">
    <location>
        <begin position="23"/>
        <end position="322"/>
    </location>
</feature>
<reference evidence="3 4" key="1">
    <citation type="journal article" date="2017" name="Int. J. Syst. Evol. Microbiol.">
        <title>Ramlibacter alkalitolerans sp. nov., alkali-tolerant bacterium isolated from soil of ginseng.</title>
        <authorList>
            <person name="Lee D.H."/>
            <person name="Cha C.J."/>
        </authorList>
    </citation>
    <scope>NUCLEOTIDE SEQUENCE [LARGE SCALE GENOMIC DNA]</scope>
    <source>
        <strain evidence="3 4">KACC 19305</strain>
    </source>
</reference>
<dbReference type="Proteomes" id="UP000622707">
    <property type="component" value="Unassembled WGS sequence"/>
</dbReference>
<protein>
    <submittedName>
        <fullName evidence="3">Tripartite tricarboxylate transporter substrate binding protein</fullName>
    </submittedName>
</protein>
<organism evidence="3 4">
    <name type="scientific">Ramlibacter alkalitolerans</name>
    <dbReference type="NCBI Taxonomy" id="2039631"/>
    <lineage>
        <taxon>Bacteria</taxon>
        <taxon>Pseudomonadati</taxon>
        <taxon>Pseudomonadota</taxon>
        <taxon>Betaproteobacteria</taxon>
        <taxon>Burkholderiales</taxon>
        <taxon>Comamonadaceae</taxon>
        <taxon>Ramlibacter</taxon>
    </lineage>
</organism>
<dbReference type="SUPFAM" id="SSF53850">
    <property type="entry name" value="Periplasmic binding protein-like II"/>
    <property type="match status" value="1"/>
</dbReference>
<feature type="signal peptide" evidence="2">
    <location>
        <begin position="1"/>
        <end position="22"/>
    </location>
</feature>
<comment type="similarity">
    <text evidence="1">Belongs to the UPF0065 (bug) family.</text>
</comment>
<evidence type="ECO:0000256" key="2">
    <source>
        <dbReference type="SAM" id="SignalP"/>
    </source>
</evidence>
<dbReference type="PIRSF" id="PIRSF017082">
    <property type="entry name" value="YflP"/>
    <property type="match status" value="1"/>
</dbReference>
<dbReference type="Gene3D" id="3.40.190.150">
    <property type="entry name" value="Bordetella uptake gene, domain 1"/>
    <property type="match status" value="1"/>
</dbReference>
<sequence>MRKFALALAGFALLFASPLASAQSWPSRPIKLLVGFPAGGSTDLAARLLASRLSQALGQSVVVENKVGASGNIASETVAHAPADGYTLMMAATSMAAAPAFFDKLAWDPVKDFTPVALVATVPIVLVATPQLNVHDVAQLVAYSKANPGKVNMASPGPTTLVRLSGEQFKQTAKLDWLTVNYKGGAPAMQDLLAGTAQVMFAQISDVVGQVKAGKLVPIAVTTKTRSAIVPDIPTLAESGYPGFGFATWQGVVGPAGLPADVLARLNREIRRILAEPETKTQFLAIGTDVATGSPEEFGALIAEEVDKIRRIAKSVGATAGN</sequence>
<dbReference type="InterPro" id="IPR005064">
    <property type="entry name" value="BUG"/>
</dbReference>
<evidence type="ECO:0000313" key="4">
    <source>
        <dbReference type="Proteomes" id="UP000622707"/>
    </source>
</evidence>
<dbReference type="PANTHER" id="PTHR42928:SF5">
    <property type="entry name" value="BLR1237 PROTEIN"/>
    <property type="match status" value="1"/>
</dbReference>
<name>A0ABS1JRT7_9BURK</name>
<keyword evidence="2" id="KW-0732">Signal</keyword>
<dbReference type="InterPro" id="IPR042100">
    <property type="entry name" value="Bug_dom1"/>
</dbReference>
<dbReference type="EMBL" id="JAEQND010000009">
    <property type="protein sequence ID" value="MBL0426866.1"/>
    <property type="molecule type" value="Genomic_DNA"/>
</dbReference>
<evidence type="ECO:0000256" key="1">
    <source>
        <dbReference type="ARBA" id="ARBA00006987"/>
    </source>
</evidence>
<dbReference type="Pfam" id="PF03401">
    <property type="entry name" value="TctC"/>
    <property type="match status" value="1"/>
</dbReference>
<comment type="caution">
    <text evidence="3">The sequence shown here is derived from an EMBL/GenBank/DDBJ whole genome shotgun (WGS) entry which is preliminary data.</text>
</comment>
<dbReference type="RefSeq" id="WP_201691252.1">
    <property type="nucleotide sequence ID" value="NZ_JAEQND010000009.1"/>
</dbReference>
<accession>A0ABS1JRT7</accession>
<dbReference type="PANTHER" id="PTHR42928">
    <property type="entry name" value="TRICARBOXYLATE-BINDING PROTEIN"/>
    <property type="match status" value="1"/>
</dbReference>
<gene>
    <name evidence="3" type="ORF">JI746_17260</name>
</gene>
<keyword evidence="4" id="KW-1185">Reference proteome</keyword>
<dbReference type="Gene3D" id="3.40.190.10">
    <property type="entry name" value="Periplasmic binding protein-like II"/>
    <property type="match status" value="1"/>
</dbReference>